<dbReference type="Pfam" id="PF00078">
    <property type="entry name" value="RVT_1"/>
    <property type="match status" value="1"/>
</dbReference>
<reference evidence="3" key="2">
    <citation type="submission" date="2025-08" db="UniProtKB">
        <authorList>
            <consortium name="RefSeq"/>
        </authorList>
    </citation>
    <scope>IDENTIFICATION</scope>
    <source>
        <tissue evidence="3">Leaf</tissue>
    </source>
</reference>
<dbReference type="PANTHER" id="PTHR37984:SF5">
    <property type="entry name" value="PROTEIN NYNRIN-LIKE"/>
    <property type="match status" value="1"/>
</dbReference>
<organism evidence="2 3">
    <name type="scientific">Nicotiana sylvestris</name>
    <name type="common">Wood tobacco</name>
    <name type="synonym">South American tobacco</name>
    <dbReference type="NCBI Taxonomy" id="4096"/>
    <lineage>
        <taxon>Eukaryota</taxon>
        <taxon>Viridiplantae</taxon>
        <taxon>Streptophyta</taxon>
        <taxon>Embryophyta</taxon>
        <taxon>Tracheophyta</taxon>
        <taxon>Spermatophyta</taxon>
        <taxon>Magnoliopsida</taxon>
        <taxon>eudicotyledons</taxon>
        <taxon>Gunneridae</taxon>
        <taxon>Pentapetalae</taxon>
        <taxon>asterids</taxon>
        <taxon>lamiids</taxon>
        <taxon>Solanales</taxon>
        <taxon>Solanaceae</taxon>
        <taxon>Nicotianoideae</taxon>
        <taxon>Nicotianeae</taxon>
        <taxon>Nicotiana</taxon>
    </lineage>
</organism>
<evidence type="ECO:0000259" key="1">
    <source>
        <dbReference type="Pfam" id="PF00078"/>
    </source>
</evidence>
<dbReference type="PANTHER" id="PTHR37984">
    <property type="entry name" value="PROTEIN CBG26694"/>
    <property type="match status" value="1"/>
</dbReference>
<name>A0A1U7VDG3_NICSY</name>
<dbReference type="InterPro" id="IPR050951">
    <property type="entry name" value="Retrovirus_Pol_polyprotein"/>
</dbReference>
<dbReference type="Gene3D" id="3.30.70.270">
    <property type="match status" value="2"/>
</dbReference>
<dbReference type="RefSeq" id="XP_009759860.1">
    <property type="nucleotide sequence ID" value="XM_009761558.1"/>
</dbReference>
<keyword evidence="2" id="KW-1185">Reference proteome</keyword>
<evidence type="ECO:0000313" key="2">
    <source>
        <dbReference type="Proteomes" id="UP000189701"/>
    </source>
</evidence>
<dbReference type="Proteomes" id="UP000189701">
    <property type="component" value="Unplaced"/>
</dbReference>
<accession>A0A1U7VDG3</accession>
<dbReference type="eggNOG" id="KOG0017">
    <property type="taxonomic scope" value="Eukaryota"/>
</dbReference>
<sequence>MDLMNCVFKSCLDSFVIVFVDDILIYSHNREEHGQYLWIVLQTLRENQLYAKISKCEFWLDSVSFLGHVVSEEGIKVDPKKIKEVQNWSRPTSAIEIRSFLGLASYYYWFMEALANHFVRLDVSEPSPVLACIVARSSLYESIRERQYDDPKLHVLRDIVQHGGSKQGTVGDDGVLRMYGHICITNMDVIQWLAEIYIREIVCLHGVPVSIISNQVVREVHQLGLSHLETHGRSAGVHTPRSPLPLSSFTVHFIRTIVFIPDSVL</sequence>
<dbReference type="InterPro" id="IPR043502">
    <property type="entry name" value="DNA/RNA_pol_sf"/>
</dbReference>
<dbReference type="InterPro" id="IPR000477">
    <property type="entry name" value="RT_dom"/>
</dbReference>
<reference evidence="2" key="1">
    <citation type="journal article" date="2013" name="Genome Biol.">
        <title>Reference genomes and transcriptomes of Nicotiana sylvestris and Nicotiana tomentosiformis.</title>
        <authorList>
            <person name="Sierro N."/>
            <person name="Battey J.N."/>
            <person name="Ouadi S."/>
            <person name="Bovet L."/>
            <person name="Goepfert S."/>
            <person name="Bakaher N."/>
            <person name="Peitsch M.C."/>
            <person name="Ivanov N.V."/>
        </authorList>
    </citation>
    <scope>NUCLEOTIDE SEQUENCE [LARGE SCALE GENOMIC DNA]</scope>
</reference>
<gene>
    <name evidence="3" type="primary">LOC104212341</name>
</gene>
<dbReference type="InterPro" id="IPR043128">
    <property type="entry name" value="Rev_trsase/Diguanyl_cyclase"/>
</dbReference>
<proteinExistence type="predicted"/>
<protein>
    <submittedName>
        <fullName evidence="3">Uncharacterized protein LOC104212341</fullName>
    </submittedName>
</protein>
<feature type="domain" description="Reverse transcriptase" evidence="1">
    <location>
        <begin position="4"/>
        <end position="69"/>
    </location>
</feature>
<dbReference type="AlphaFoldDB" id="A0A1U7VDG3"/>
<dbReference type="STRING" id="4096.A0A1U7VDG3"/>
<evidence type="ECO:0000313" key="3">
    <source>
        <dbReference type="RefSeq" id="XP_009759860.1"/>
    </source>
</evidence>
<dbReference type="SUPFAM" id="SSF56672">
    <property type="entry name" value="DNA/RNA polymerases"/>
    <property type="match status" value="1"/>
</dbReference>